<organism evidence="2 3">
    <name type="scientific">Xanthomonas vesicatoria ATCC 35937</name>
    <dbReference type="NCBI Taxonomy" id="925775"/>
    <lineage>
        <taxon>Bacteria</taxon>
        <taxon>Pseudomonadati</taxon>
        <taxon>Pseudomonadota</taxon>
        <taxon>Gammaproteobacteria</taxon>
        <taxon>Lysobacterales</taxon>
        <taxon>Lysobacteraceae</taxon>
        <taxon>Xanthomonas</taxon>
    </lineage>
</organism>
<dbReference type="Gene3D" id="3.40.800.10">
    <property type="entry name" value="Ureohydrolase domain"/>
    <property type="match status" value="1"/>
</dbReference>
<reference evidence="2 3" key="1">
    <citation type="journal article" date="2011" name="BMC Genomics">
        <title>Comparative genomics reveals diversity among xanthomonads infecting tomato and pepper.</title>
        <authorList>
            <person name="Potnis N."/>
            <person name="Krasileva K."/>
            <person name="Chow V."/>
            <person name="Almeida N.F."/>
            <person name="Patil P.B."/>
            <person name="Ryan R.P."/>
            <person name="Sharlach M."/>
            <person name="Behlau F."/>
            <person name="Dow J.M."/>
            <person name="Momol M.T."/>
            <person name="White F.F."/>
            <person name="Preston J.F."/>
            <person name="Vinatzer B.A."/>
            <person name="Koebnik R."/>
            <person name="Setubal J.C."/>
            <person name="Norman D.J."/>
            <person name="Staskawicz B.J."/>
            <person name="Jones J.B."/>
        </authorList>
    </citation>
    <scope>NUCLEOTIDE SEQUENCE [LARGE SCALE GENOMIC DNA]</scope>
    <source>
        <strain evidence="2 3">ATCC 35937</strain>
    </source>
</reference>
<name>F0BHS4_9XANT</name>
<comment type="caution">
    <text evidence="2">The sequence shown here is derived from an EMBL/GenBank/DDBJ whole genome shotgun (WGS) entry which is preliminary data.</text>
</comment>
<sequence>MSLEVLEALLDLVMASGKVRVVDVAELCPPLDPDQATARVAARLIHRMVSAQAQ</sequence>
<dbReference type="PROSITE" id="PS51409">
    <property type="entry name" value="ARGINASE_2"/>
    <property type="match status" value="1"/>
</dbReference>
<protein>
    <submittedName>
        <fullName evidence="2">Arginase family</fullName>
    </submittedName>
</protein>
<dbReference type="InterPro" id="IPR006035">
    <property type="entry name" value="Ureohydrolase"/>
</dbReference>
<accession>F0BHS4</accession>
<proteinExistence type="inferred from homology"/>
<comment type="similarity">
    <text evidence="1">Belongs to the arginase family.</text>
</comment>
<dbReference type="Pfam" id="PF00491">
    <property type="entry name" value="Arginase"/>
    <property type="match status" value="1"/>
</dbReference>
<dbReference type="AlphaFoldDB" id="F0BHS4"/>
<evidence type="ECO:0000313" key="3">
    <source>
        <dbReference type="Proteomes" id="UP000003299"/>
    </source>
</evidence>
<dbReference type="Proteomes" id="UP000003299">
    <property type="component" value="Unassembled WGS sequence"/>
</dbReference>
<dbReference type="SUPFAM" id="SSF52768">
    <property type="entry name" value="Arginase/deacetylase"/>
    <property type="match status" value="1"/>
</dbReference>
<dbReference type="GO" id="GO:0016813">
    <property type="term" value="F:hydrolase activity, acting on carbon-nitrogen (but not peptide) bonds, in linear amidines"/>
    <property type="evidence" value="ECO:0007669"/>
    <property type="project" value="UniProtKB-ARBA"/>
</dbReference>
<gene>
    <name evidence="2" type="ORF">XVE_3822</name>
</gene>
<dbReference type="InterPro" id="IPR023696">
    <property type="entry name" value="Ureohydrolase_dom_sf"/>
</dbReference>
<dbReference type="EMBL" id="AEQV01000163">
    <property type="protein sequence ID" value="EGD07958.1"/>
    <property type="molecule type" value="Genomic_DNA"/>
</dbReference>
<evidence type="ECO:0000313" key="2">
    <source>
        <dbReference type="EMBL" id="EGD07958.1"/>
    </source>
</evidence>
<dbReference type="GO" id="GO:0046872">
    <property type="term" value="F:metal ion binding"/>
    <property type="evidence" value="ECO:0007669"/>
    <property type="project" value="InterPro"/>
</dbReference>
<evidence type="ECO:0000256" key="1">
    <source>
        <dbReference type="PROSITE-ProRule" id="PRU00742"/>
    </source>
</evidence>